<dbReference type="RefSeq" id="WP_310536070.1">
    <property type="nucleotide sequence ID" value="NZ_BAAAOC010000008.1"/>
</dbReference>
<dbReference type="PANTHER" id="PTHR34580">
    <property type="match status" value="1"/>
</dbReference>
<dbReference type="InterPro" id="IPR057727">
    <property type="entry name" value="WCX_dom"/>
</dbReference>
<dbReference type="Pfam" id="PF13280">
    <property type="entry name" value="WYL"/>
    <property type="match status" value="2"/>
</dbReference>
<evidence type="ECO:0000259" key="2">
    <source>
        <dbReference type="Pfam" id="PF19187"/>
    </source>
</evidence>
<dbReference type="InterPro" id="IPR043839">
    <property type="entry name" value="PafC_HTH"/>
</dbReference>
<name>A0ABU1FPW0_9MICC</name>
<dbReference type="Pfam" id="PF19187">
    <property type="entry name" value="HTH_PafC"/>
    <property type="match status" value="1"/>
</dbReference>
<dbReference type="Proteomes" id="UP001260872">
    <property type="component" value="Unassembled WGS sequence"/>
</dbReference>
<dbReference type="PANTHER" id="PTHR34580:SF1">
    <property type="entry name" value="PROTEIN PAFC"/>
    <property type="match status" value="1"/>
</dbReference>
<organism evidence="4 5">
    <name type="scientific">Nesterenkonia flava</name>
    <dbReference type="NCBI Taxonomy" id="469799"/>
    <lineage>
        <taxon>Bacteria</taxon>
        <taxon>Bacillati</taxon>
        <taxon>Actinomycetota</taxon>
        <taxon>Actinomycetes</taxon>
        <taxon>Micrococcales</taxon>
        <taxon>Micrococcaceae</taxon>
        <taxon>Nesterenkonia</taxon>
    </lineage>
</organism>
<accession>A0ABU1FPW0</accession>
<dbReference type="PROSITE" id="PS52050">
    <property type="entry name" value="WYL"/>
    <property type="match status" value="1"/>
</dbReference>
<proteinExistence type="predicted"/>
<feature type="domain" description="WYL" evidence="1">
    <location>
        <begin position="188"/>
        <end position="243"/>
    </location>
</feature>
<reference evidence="5" key="1">
    <citation type="submission" date="2023-07" db="EMBL/GenBank/DDBJ databases">
        <title>Description of three actinobacteria isolated from air of manufacturing shop in a pharmaceutical factory.</title>
        <authorList>
            <person name="Zhang D.-F."/>
        </authorList>
    </citation>
    <scope>NUCLEOTIDE SEQUENCE [LARGE SCALE GENOMIC DNA]</scope>
    <source>
        <strain evidence="5">CCTCC AB 207010</strain>
    </source>
</reference>
<dbReference type="InterPro" id="IPR026881">
    <property type="entry name" value="WYL_dom"/>
</dbReference>
<evidence type="ECO:0000259" key="1">
    <source>
        <dbReference type="Pfam" id="PF13280"/>
    </source>
</evidence>
<dbReference type="Pfam" id="PF25583">
    <property type="entry name" value="WCX"/>
    <property type="match status" value="1"/>
</dbReference>
<keyword evidence="5" id="KW-1185">Reference proteome</keyword>
<dbReference type="EMBL" id="JAVKGT010000001">
    <property type="protein sequence ID" value="MDR5710680.1"/>
    <property type="molecule type" value="Genomic_DNA"/>
</dbReference>
<evidence type="ECO:0000259" key="3">
    <source>
        <dbReference type="Pfam" id="PF25583"/>
    </source>
</evidence>
<comment type="caution">
    <text evidence="4">The sequence shown here is derived from an EMBL/GenBank/DDBJ whole genome shotgun (WGS) entry which is preliminary data.</text>
</comment>
<evidence type="ECO:0000313" key="5">
    <source>
        <dbReference type="Proteomes" id="UP001260872"/>
    </source>
</evidence>
<protein>
    <submittedName>
        <fullName evidence="4">WYL domain-containing protein</fullName>
    </submittedName>
</protein>
<sequence>MTEHAPEEAQDVTADYGVARAFSLAATLLEAGSAGLTKAQLRQRVAPYRDLIAQGQSESAWERTFSRDKAYLRGCGLVIPEPETTGHVDYRYRLDPATYGLQSLSLTPVEMLALQQARHMLSASRHAGALDHALWALSTRALAQSSEGSMHPSQAAEPGAGAAAPAVVDLGSEREIDRLLEIAEIGLRRPLVFDYTALRETTGGPAQRRTVALGLGVRGRWYLVGHDLDRDQLRTYRLDRIHSPVRAGGASDAQAADSLRRRIEAGELYPDFSVHEALSSFPSEPADPARQLTAVIEAHRQPAPPVPRLRPVTVSRGPDPAEAKIERVLNMTAYLLSEDGVPPSELMAKYGQSPEQLQRDLLSIQQSGTFDSDQFGDYIDVRPSPPLTLQEFLTSYLPQDAPITLDLPLRATAEAISRPISLTTPGALALLIGCTSLAGLTEEPAVAGAADAVARKLADIVPETVRHTAESLALIYDEGDAHHSADREAVQASIRQSCGLQLVYRNGQGERSERLIEPVQLVHHGPRTYVRAWCTRAQGERLFLLHRIITASLVPDHERSTQARALLQTPAPRPAVPRGDDSIDVVLRFSAASAAQADAYAPERQVTQQGGSRVIATHVRSPESAVQLCLDSGGEIELLKPAHLREDIVRRAHELLSSSAH</sequence>
<feature type="domain" description="WCX" evidence="3">
    <location>
        <begin position="583"/>
        <end position="656"/>
    </location>
</feature>
<dbReference type="InterPro" id="IPR051534">
    <property type="entry name" value="CBASS_pafABC_assoc_protein"/>
</dbReference>
<feature type="domain" description="WYL" evidence="1">
    <location>
        <begin position="489"/>
        <end position="550"/>
    </location>
</feature>
<evidence type="ECO:0000313" key="4">
    <source>
        <dbReference type="EMBL" id="MDR5710680.1"/>
    </source>
</evidence>
<feature type="domain" description="PafC HTH" evidence="2">
    <location>
        <begin position="324"/>
        <end position="458"/>
    </location>
</feature>
<gene>
    <name evidence="4" type="ORF">RH857_00785</name>
</gene>